<dbReference type="EMBL" id="JACHXV010000004">
    <property type="protein sequence ID" value="MBB3173508.1"/>
    <property type="molecule type" value="Genomic_DNA"/>
</dbReference>
<dbReference type="InterPro" id="IPR050368">
    <property type="entry name" value="ClC-type_chloride_channel"/>
</dbReference>
<keyword evidence="5" id="KW-0406">Ion transport</keyword>
<evidence type="ECO:0000256" key="11">
    <source>
        <dbReference type="SAM" id="MobiDB-lite"/>
    </source>
</evidence>
<keyword evidence="3 12" id="KW-0812">Transmembrane</keyword>
<feature type="transmembrane region" description="Helical" evidence="12">
    <location>
        <begin position="404"/>
        <end position="426"/>
    </location>
</feature>
<feature type="transmembrane region" description="Helical" evidence="12">
    <location>
        <begin position="466"/>
        <end position="483"/>
    </location>
</feature>
<dbReference type="InterPro" id="IPR014743">
    <property type="entry name" value="Cl-channel_core"/>
</dbReference>
<evidence type="ECO:0000313" key="15">
    <source>
        <dbReference type="Proteomes" id="UP000557688"/>
    </source>
</evidence>
<dbReference type="SUPFAM" id="SSF54631">
    <property type="entry name" value="CBS-domain pair"/>
    <property type="match status" value="1"/>
</dbReference>
<keyword evidence="10" id="KW-0129">CBS domain</keyword>
<dbReference type="Pfam" id="PF00654">
    <property type="entry name" value="Voltage_CLC"/>
    <property type="match status" value="1"/>
</dbReference>
<keyword evidence="6 12" id="KW-0472">Membrane</keyword>
<dbReference type="Gene3D" id="3.10.580.10">
    <property type="entry name" value="CBS-domain"/>
    <property type="match status" value="1"/>
</dbReference>
<feature type="compositionally biased region" description="Basic and acidic residues" evidence="11">
    <location>
        <begin position="1"/>
        <end position="21"/>
    </location>
</feature>
<feature type="region of interest" description="Disordered" evidence="11">
    <location>
        <begin position="1"/>
        <end position="33"/>
    </location>
</feature>
<reference evidence="14 15" key="1">
    <citation type="submission" date="2020-08" db="EMBL/GenBank/DDBJ databases">
        <title>Genomic Encyclopedia of Type Strains, Phase III (KMG-III): the genomes of soil and plant-associated and newly described type strains.</title>
        <authorList>
            <person name="Whitman W."/>
        </authorList>
    </citation>
    <scope>NUCLEOTIDE SEQUENCE [LARGE SCALE GENOMIC DNA]</scope>
    <source>
        <strain evidence="14 15">CECT 8088</strain>
    </source>
</reference>
<protein>
    <submittedName>
        <fullName evidence="14">CIC family chloride channel protein</fullName>
    </submittedName>
</protein>
<dbReference type="CDD" id="cd00400">
    <property type="entry name" value="Voltage_gated_ClC"/>
    <property type="match status" value="1"/>
</dbReference>
<evidence type="ECO:0000256" key="10">
    <source>
        <dbReference type="PROSITE-ProRule" id="PRU00703"/>
    </source>
</evidence>
<name>A0A839UTD3_9PROT</name>
<dbReference type="RefSeq" id="WP_246330079.1">
    <property type="nucleotide sequence ID" value="NZ_JABXXQ010000055.1"/>
</dbReference>
<keyword evidence="2" id="KW-0813">Transport</keyword>
<keyword evidence="4 12" id="KW-1133">Transmembrane helix</keyword>
<feature type="transmembrane region" description="Helical" evidence="12">
    <location>
        <begin position="136"/>
        <end position="157"/>
    </location>
</feature>
<evidence type="ECO:0000256" key="1">
    <source>
        <dbReference type="ARBA" id="ARBA00004141"/>
    </source>
</evidence>
<dbReference type="PROSITE" id="PS00018">
    <property type="entry name" value="EF_HAND_1"/>
    <property type="match status" value="1"/>
</dbReference>
<comment type="subcellular location">
    <subcellularLocation>
        <location evidence="1">Membrane</location>
        <topology evidence="1">Multi-pass membrane protein</topology>
    </subcellularLocation>
</comment>
<evidence type="ECO:0000256" key="8">
    <source>
        <dbReference type="ARBA" id="ARBA00023214"/>
    </source>
</evidence>
<dbReference type="PANTHER" id="PTHR43427">
    <property type="entry name" value="CHLORIDE CHANNEL PROTEIN CLC-E"/>
    <property type="match status" value="1"/>
</dbReference>
<dbReference type="AlphaFoldDB" id="A0A839UTD3"/>
<feature type="transmembrane region" description="Helical" evidence="12">
    <location>
        <begin position="380"/>
        <end position="398"/>
    </location>
</feature>
<dbReference type="PRINTS" id="PR00762">
    <property type="entry name" value="CLCHANNEL"/>
</dbReference>
<feature type="transmembrane region" description="Helical" evidence="12">
    <location>
        <begin position="87"/>
        <end position="107"/>
    </location>
</feature>
<evidence type="ECO:0000256" key="6">
    <source>
        <dbReference type="ARBA" id="ARBA00023136"/>
    </source>
</evidence>
<evidence type="ECO:0000256" key="9">
    <source>
        <dbReference type="ARBA" id="ARBA00023303"/>
    </source>
</evidence>
<dbReference type="PANTHER" id="PTHR43427:SF6">
    <property type="entry name" value="CHLORIDE CHANNEL PROTEIN CLC-E"/>
    <property type="match status" value="1"/>
</dbReference>
<comment type="caution">
    <text evidence="14">The sequence shown here is derived from an EMBL/GenBank/DDBJ whole genome shotgun (WGS) entry which is preliminary data.</text>
</comment>
<feature type="transmembrane region" description="Helical" evidence="12">
    <location>
        <begin position="304"/>
        <end position="325"/>
    </location>
</feature>
<keyword evidence="15" id="KW-1185">Reference proteome</keyword>
<evidence type="ECO:0000256" key="2">
    <source>
        <dbReference type="ARBA" id="ARBA00022448"/>
    </source>
</evidence>
<feature type="transmembrane region" description="Helical" evidence="12">
    <location>
        <begin position="261"/>
        <end position="284"/>
    </location>
</feature>
<dbReference type="SUPFAM" id="SSF81340">
    <property type="entry name" value="Clc chloride channel"/>
    <property type="match status" value="1"/>
</dbReference>
<dbReference type="GO" id="GO:0005254">
    <property type="term" value="F:chloride channel activity"/>
    <property type="evidence" value="ECO:0007669"/>
    <property type="project" value="UniProtKB-KW"/>
</dbReference>
<proteinExistence type="predicted"/>
<evidence type="ECO:0000256" key="12">
    <source>
        <dbReference type="SAM" id="Phobius"/>
    </source>
</evidence>
<accession>A0A839UTD3</accession>
<feature type="transmembrane region" description="Helical" evidence="12">
    <location>
        <begin position="345"/>
        <end position="368"/>
    </location>
</feature>
<sequence>MQEADEKIRPEQAAGDDERGVVDLGGPAPSLDSQMRSAQANDLGLGHAQTARLRHALRTPAAVGSAVADRIVHAPQTLRALVRTDELWFVALAAILGSLCGLMVVAINDATTLMHRVLFDVDPDGRLSGLDWIEPARALLVPTLGGLALGGTGLLLARLAPGRPIDPIEANALYGGRMSLRDSIVVVIQTVMSNGVGASVGLEAAYTQIGSAIGSRIGRSFRVRRGDLRLLVGCGAAGAIAAAFDAPLAGAFYAFELVIGTYTLAALAPVVAAACCAILVTHLIGGNSISLDVPVTVSMGGLDYLSVVALGVVSALAGVALMRGVTLTESIFRGSRVPGWLRPGIGGLCVGGLALVTPAVLSSGHAALRLALNMQFGLQQAALILLLKALASSISIGTGFRGGLFFASLLLGTLTGDLFGETLSFITSQTLPLTVYAVIGMSAFAVAVVGGPFTMGFLALESTGSLPLTMAVMVASVVSALTVRRTFGYSFATWRFHLRGESIRSAVDVGWMRSLTVGRMMRRDVRTTRIDTPIAAVRRAFPLGAAERVVVVDAQSRYLGQVAVAELHAARDAAAEARGLSGLLHDANAMLRPQMSVKEAIAAFERSESDALVVVEDTERRQVIGILSEQYALRRYTEELENRRRELSGEG</sequence>
<evidence type="ECO:0000259" key="13">
    <source>
        <dbReference type="PROSITE" id="PS51371"/>
    </source>
</evidence>
<evidence type="ECO:0000256" key="5">
    <source>
        <dbReference type="ARBA" id="ARBA00023065"/>
    </source>
</evidence>
<dbReference type="InterPro" id="IPR018247">
    <property type="entry name" value="EF_Hand_1_Ca_BS"/>
</dbReference>
<dbReference type="InterPro" id="IPR000644">
    <property type="entry name" value="CBS_dom"/>
</dbReference>
<dbReference type="Proteomes" id="UP000557688">
    <property type="component" value="Unassembled WGS sequence"/>
</dbReference>
<feature type="transmembrane region" description="Helical" evidence="12">
    <location>
        <begin position="230"/>
        <end position="255"/>
    </location>
</feature>
<organism evidence="14 15">
    <name type="scientific">Endobacter medicaginis</name>
    <dbReference type="NCBI Taxonomy" id="1181271"/>
    <lineage>
        <taxon>Bacteria</taxon>
        <taxon>Pseudomonadati</taxon>
        <taxon>Pseudomonadota</taxon>
        <taxon>Alphaproteobacteria</taxon>
        <taxon>Acetobacterales</taxon>
        <taxon>Acetobacteraceae</taxon>
        <taxon>Endobacter</taxon>
    </lineage>
</organism>
<gene>
    <name evidence="14" type="ORF">FHR90_001331</name>
</gene>
<feature type="domain" description="CBS" evidence="13">
    <location>
        <begin position="583"/>
        <end position="642"/>
    </location>
</feature>
<dbReference type="InterPro" id="IPR046342">
    <property type="entry name" value="CBS_dom_sf"/>
</dbReference>
<keyword evidence="8" id="KW-0868">Chloride</keyword>
<keyword evidence="7" id="KW-0869">Chloride channel</keyword>
<feature type="transmembrane region" description="Helical" evidence="12">
    <location>
        <begin position="433"/>
        <end position="460"/>
    </location>
</feature>
<dbReference type="Pfam" id="PF00571">
    <property type="entry name" value="CBS"/>
    <property type="match status" value="1"/>
</dbReference>
<evidence type="ECO:0000313" key="14">
    <source>
        <dbReference type="EMBL" id="MBB3173508.1"/>
    </source>
</evidence>
<keyword evidence="9" id="KW-0407">Ion channel</keyword>
<dbReference type="GO" id="GO:0034707">
    <property type="term" value="C:chloride channel complex"/>
    <property type="evidence" value="ECO:0007669"/>
    <property type="project" value="UniProtKB-KW"/>
</dbReference>
<evidence type="ECO:0000256" key="4">
    <source>
        <dbReference type="ARBA" id="ARBA00022989"/>
    </source>
</evidence>
<evidence type="ECO:0000256" key="7">
    <source>
        <dbReference type="ARBA" id="ARBA00023173"/>
    </source>
</evidence>
<evidence type="ECO:0000256" key="3">
    <source>
        <dbReference type="ARBA" id="ARBA00022692"/>
    </source>
</evidence>
<dbReference type="InterPro" id="IPR001807">
    <property type="entry name" value="ClC"/>
</dbReference>
<dbReference type="Gene3D" id="1.10.3080.10">
    <property type="entry name" value="Clc chloride channel"/>
    <property type="match status" value="1"/>
</dbReference>
<dbReference type="PROSITE" id="PS51371">
    <property type="entry name" value="CBS"/>
    <property type="match status" value="1"/>
</dbReference>